<evidence type="ECO:0000313" key="10">
    <source>
        <dbReference type="EMBL" id="MBH1638514.1"/>
    </source>
</evidence>
<evidence type="ECO:0000313" key="14">
    <source>
        <dbReference type="EMBL" id="QNG79314.1"/>
    </source>
</evidence>
<dbReference type="EMBL" id="ABLOJW010000034">
    <property type="protein sequence ID" value="EKT4094710.1"/>
    <property type="molecule type" value="Genomic_DNA"/>
</dbReference>
<evidence type="ECO:0000313" key="8">
    <source>
        <dbReference type="EMBL" id="EKT4094710.1"/>
    </source>
</evidence>
<evidence type="ECO:0000313" key="15">
    <source>
        <dbReference type="Proteomes" id="UP000197090"/>
    </source>
</evidence>
<evidence type="ECO:0000256" key="3">
    <source>
        <dbReference type="ARBA" id="ARBA00022692"/>
    </source>
</evidence>
<dbReference type="RefSeq" id="WP_010487446.1">
    <property type="nucleotide sequence ID" value="NZ_CABMJM010000010.1"/>
</dbReference>
<dbReference type="AlphaFoldDB" id="A0A0J8SL26"/>
<dbReference type="Proteomes" id="UP000249614">
    <property type="component" value="Unassembled WGS sequence"/>
</dbReference>
<feature type="transmembrane region" description="Helical" evidence="6">
    <location>
        <begin position="235"/>
        <end position="257"/>
    </location>
</feature>
<evidence type="ECO:0000313" key="19">
    <source>
        <dbReference type="Proteomes" id="UP001218208"/>
    </source>
</evidence>
<accession>A0A0J8SL26</accession>
<comment type="similarity">
    <text evidence="2">Belongs to the TerC family.</text>
</comment>
<dbReference type="EMBL" id="LXXM01000215">
    <property type="protein sequence ID" value="PZS88272.1"/>
    <property type="molecule type" value="Genomic_DNA"/>
</dbReference>
<feature type="transmembrane region" description="Helical" evidence="6">
    <location>
        <begin position="114"/>
        <end position="136"/>
    </location>
</feature>
<feature type="transmembrane region" description="Helical" evidence="6">
    <location>
        <begin position="41"/>
        <end position="63"/>
    </location>
</feature>
<dbReference type="PANTHER" id="PTHR30238:SF0">
    <property type="entry name" value="THYLAKOID MEMBRANE PROTEIN TERC, CHLOROPLASTIC"/>
    <property type="match status" value="1"/>
</dbReference>
<gene>
    <name evidence="13" type="ORF">A7X83_01485</name>
    <name evidence="12" type="ORF">CEE63_04965</name>
    <name evidence="9" type="ORF">D7Y33_18205</name>
    <name evidence="14" type="ORF">GPNADHDJ_03547</name>
    <name evidence="10" type="ORF">I5U57_03495</name>
    <name evidence="8" type="ORF">QEG23_004281</name>
    <name evidence="7" type="ORF">SmaCSM2_21725</name>
    <name evidence="11" type="ORF">U4I38_12185</name>
</gene>
<keyword evidence="4 6" id="KW-1133">Transmembrane helix</keyword>
<dbReference type="EMBL" id="CP025298">
    <property type="protein sequence ID" value="AUI09649.1"/>
    <property type="molecule type" value="Genomic_DNA"/>
</dbReference>
<evidence type="ECO:0000256" key="5">
    <source>
        <dbReference type="ARBA" id="ARBA00023136"/>
    </source>
</evidence>
<feature type="transmembrane region" description="Helical" evidence="6">
    <location>
        <begin position="264"/>
        <end position="282"/>
    </location>
</feature>
<evidence type="ECO:0000256" key="1">
    <source>
        <dbReference type="ARBA" id="ARBA00004141"/>
    </source>
</evidence>
<comment type="subcellular location">
    <subcellularLocation>
        <location evidence="1">Membrane</location>
        <topology evidence="1">Multi-pass membrane protein</topology>
    </subcellularLocation>
</comment>
<dbReference type="Proteomes" id="UP000515598">
    <property type="component" value="Chromosome"/>
</dbReference>
<evidence type="ECO:0000313" key="13">
    <source>
        <dbReference type="EMBL" id="PZS88272.1"/>
    </source>
</evidence>
<evidence type="ECO:0000256" key="4">
    <source>
        <dbReference type="ARBA" id="ARBA00022989"/>
    </source>
</evidence>
<dbReference type="Proteomes" id="UP000616785">
    <property type="component" value="Unassembled WGS sequence"/>
</dbReference>
<reference evidence="8" key="8">
    <citation type="submission" date="2022-07" db="EMBL/GenBank/DDBJ databases">
        <authorList>
            <consortium name="DAFM: The Division of Animal and Food Microbiology"/>
        </authorList>
    </citation>
    <scope>NUCLEOTIDE SEQUENCE</scope>
    <source>
        <strain evidence="8">19MO01SH01-2</strain>
    </source>
</reference>
<dbReference type="EMBL" id="JAXRVB010000012">
    <property type="protein sequence ID" value="MDZ5765228.1"/>
    <property type="molecule type" value="Genomic_DNA"/>
</dbReference>
<dbReference type="Proteomes" id="UP000234414">
    <property type="component" value="Chromosome"/>
</dbReference>
<reference evidence="11" key="9">
    <citation type="submission" date="2023-12" db="EMBL/GenBank/DDBJ databases">
        <title>'Antibacterial potential of Stenotrophomonas maltophilia cystic fibrosis isolates' (manuscript under preparation).</title>
        <authorList>
            <person name="Crisan C.V."/>
            <person name="Pettis M."/>
            <person name="Goldberg J.B."/>
        </authorList>
    </citation>
    <scope>NUCLEOTIDE SEQUENCE</scope>
    <source>
        <strain evidence="11">CCV129</strain>
    </source>
</reference>
<dbReference type="PANTHER" id="PTHR30238">
    <property type="entry name" value="MEMBRANE BOUND PREDICTED REDOX MODULATOR"/>
    <property type="match status" value="1"/>
</dbReference>
<organism evidence="8 19">
    <name type="scientific">Stenotrophomonas maltophilia</name>
    <name type="common">Pseudomonas maltophilia</name>
    <name type="synonym">Xanthomonas maltophilia</name>
    <dbReference type="NCBI Taxonomy" id="40324"/>
    <lineage>
        <taxon>Bacteria</taxon>
        <taxon>Pseudomonadati</taxon>
        <taxon>Pseudomonadota</taxon>
        <taxon>Gammaproteobacteria</taxon>
        <taxon>Lysobacterales</taxon>
        <taxon>Lysobacteraceae</taxon>
        <taxon>Stenotrophomonas</taxon>
        <taxon>Stenotrophomonas maltophilia group</taxon>
    </lineage>
</organism>
<reference evidence="12 15" key="2">
    <citation type="submission" date="2017-06" db="EMBL/GenBank/DDBJ databases">
        <authorList>
            <person name="Kim H.J."/>
            <person name="Triplett B.A."/>
        </authorList>
    </citation>
    <scope>NUCLEOTIDE SEQUENCE [LARGE SCALE GENOMIC DNA]</scope>
    <source>
        <strain evidence="12 15">594</strain>
    </source>
</reference>
<sequence length="320" mass="35477">MQTIGNVWLWGGFAAVVVIALLVDLVLMRHGGPHKVTFKEALWWSIGWVALALLFNAGLWYYLNETAGQVVANKVGLEFLTGYLVEKALAVDNIFVFLMIMSYFAVPEEQRQKVLIIGILGAIVLRTIMIFAGSVLISQFHWLLYVFGAFLLFTGWKMWFAAGQEPDLETNPALRWMRKHLRLLPDYAGNALSVKRDGVRWFTPLFAVLILIAVTDVIFAVDSIPAIFAITTDPFIVLTSNVFAVLGLRAMFFLLAGMADRFHLLPYGLALVLGFIGIKMMIIDLFKIPTPVSLGVVAVIIAATVVLSLKYPPKEGEGQA</sequence>
<evidence type="ECO:0000313" key="7">
    <source>
        <dbReference type="EMBL" id="AUI09649.1"/>
    </source>
</evidence>
<dbReference type="GeneID" id="97263286"/>
<dbReference type="EMBL" id="NIVX01000036">
    <property type="protein sequence ID" value="OWQ77133.1"/>
    <property type="molecule type" value="Genomic_DNA"/>
</dbReference>
<dbReference type="EMBL" id="CP060025">
    <property type="protein sequence ID" value="QNG79314.1"/>
    <property type="molecule type" value="Genomic_DNA"/>
</dbReference>
<reference evidence="13 17" key="1">
    <citation type="submission" date="2016-05" db="EMBL/GenBank/DDBJ databases">
        <authorList>
            <person name="Lavstsen T."/>
            <person name="Jespersen J.S."/>
        </authorList>
    </citation>
    <scope>NUCLEOTIDE SEQUENCE [LARGE SCALE GENOMIC DNA]</scope>
    <source>
        <strain evidence="13 17">SM-5815</strain>
    </source>
</reference>
<feature type="transmembrane region" description="Helical" evidence="6">
    <location>
        <begin position="288"/>
        <end position="309"/>
    </location>
</feature>
<feature type="transmembrane region" description="Helical" evidence="6">
    <location>
        <begin position="6"/>
        <end position="29"/>
    </location>
</feature>
<evidence type="ECO:0000313" key="11">
    <source>
        <dbReference type="EMBL" id="MDZ5765228.1"/>
    </source>
</evidence>
<dbReference type="Proteomes" id="UP001218208">
    <property type="component" value="Unassembled WGS sequence"/>
</dbReference>
<dbReference type="NCBIfam" id="TIGR03718">
    <property type="entry name" value="R_switched_Alx"/>
    <property type="match status" value="1"/>
</dbReference>
<evidence type="ECO:0000313" key="12">
    <source>
        <dbReference type="EMBL" id="OWQ77133.1"/>
    </source>
</evidence>
<reference evidence="7 16" key="3">
    <citation type="submission" date="2017-12" db="EMBL/GenBank/DDBJ databases">
        <title>Complete Genome Sequence of Stenotrophomonas maltophilia CSM2.</title>
        <authorList>
            <person name="Castro-Jaimes S."/>
            <person name="Lopez-Leal G."/>
            <person name="Barberena Jonas C."/>
            <person name="Bustos P."/>
            <person name="Perez-Oseguera A."/>
            <person name="Cevallos M.A."/>
        </authorList>
    </citation>
    <scope>NUCLEOTIDE SEQUENCE [LARGE SCALE GENOMIC DNA]</scope>
    <source>
        <strain evidence="7 16">CSM2</strain>
    </source>
</reference>
<dbReference type="EMBL" id="JADUNO010000006">
    <property type="protein sequence ID" value="MBH1638514.1"/>
    <property type="molecule type" value="Genomic_DNA"/>
</dbReference>
<reference evidence="9" key="4">
    <citation type="submission" date="2018-09" db="EMBL/GenBank/DDBJ databases">
        <authorList>
            <person name="Groschel M."/>
            <person name="Kohl T."/>
            <person name="Conchillo-Sole O."/>
            <person name="Mamat U."/>
            <person name="Yero D."/>
            <person name="Niemann S."/>
            <person name="Daura X."/>
            <person name="Gibert I."/>
        </authorList>
    </citation>
    <scope>NUCLEOTIDE SEQUENCE</scope>
    <source>
        <strain evidence="9">OG156</strain>
    </source>
</reference>
<reference evidence="9" key="5">
    <citation type="journal article" date="2020" name="Front. Microbiol.">
        <title>Genetic Variants of the DSF Quorum Sensing System in Stenotrophomonas maltophilia Influence Virulence and Resistance Phenotypes Among Genotypically Diverse Clinical Isolates.</title>
        <authorList>
            <person name="Yero D."/>
            <person name="Huedo P."/>
            <person name="Conchillo-Sole O."/>
            <person name="Martinez-Servat S."/>
            <person name="Mamat U."/>
            <person name="Coves X."/>
            <person name="Llanas F."/>
            <person name="Roca I."/>
            <person name="Vila J."/>
            <person name="Schaible U.E."/>
            <person name="Daura X."/>
            <person name="Gibert I."/>
        </authorList>
    </citation>
    <scope>NUCLEOTIDE SEQUENCE</scope>
    <source>
        <strain evidence="9">OG156</strain>
    </source>
</reference>
<evidence type="ECO:0000313" key="16">
    <source>
        <dbReference type="Proteomes" id="UP000234414"/>
    </source>
</evidence>
<dbReference type="Proteomes" id="UP000197090">
    <property type="component" value="Unassembled WGS sequence"/>
</dbReference>
<feature type="transmembrane region" description="Helical" evidence="6">
    <location>
        <begin position="205"/>
        <end position="229"/>
    </location>
</feature>
<feature type="transmembrane region" description="Helical" evidence="6">
    <location>
        <begin position="142"/>
        <end position="160"/>
    </location>
</feature>
<reference evidence="14 18" key="6">
    <citation type="submission" date="2020-08" db="EMBL/GenBank/DDBJ databases">
        <title>Phenotypic and transcriptomic analysis of seven clinical Stenotrophomonas maltophilia isolates identify a small set of shared and commonly regulated genes involved in biofilm lifestyle.</title>
        <authorList>
            <person name="Alio I."/>
            <person name="Gudzuhn M."/>
            <person name="Streit W."/>
        </authorList>
    </citation>
    <scope>NUCLEOTIDE SEQUENCE [LARGE SCALE GENOMIC DNA]</scope>
    <source>
        <strain evidence="14 18">UHH_SKK55</strain>
    </source>
</reference>
<feature type="transmembrane region" description="Helical" evidence="6">
    <location>
        <begin position="83"/>
        <end position="105"/>
    </location>
</feature>
<dbReference type="Proteomes" id="UP001288387">
    <property type="component" value="Unassembled WGS sequence"/>
</dbReference>
<evidence type="ECO:0000313" key="17">
    <source>
        <dbReference type="Proteomes" id="UP000249614"/>
    </source>
</evidence>
<dbReference type="EMBL" id="RAUE01000030">
    <property type="protein sequence ID" value="MBA0312919.1"/>
    <property type="molecule type" value="Genomic_DNA"/>
</dbReference>
<dbReference type="OrthoDB" id="9783692at2"/>
<evidence type="ECO:0000256" key="2">
    <source>
        <dbReference type="ARBA" id="ARBA00007511"/>
    </source>
</evidence>
<evidence type="ECO:0000313" key="18">
    <source>
        <dbReference type="Proteomes" id="UP000515598"/>
    </source>
</evidence>
<proteinExistence type="inferred from homology"/>
<reference evidence="10" key="7">
    <citation type="submission" date="2020-11" db="EMBL/GenBank/DDBJ databases">
        <title>Enhanced detection system for hospital associated transmission using whole genome sequencing surveillance.</title>
        <authorList>
            <person name="Harrison L.H."/>
            <person name="Van Tyne D."/>
            <person name="Marsh J.W."/>
            <person name="Griffith M.P."/>
            <person name="Snyder D.J."/>
            <person name="Cooper V.S."/>
            <person name="Mustapha M."/>
        </authorList>
    </citation>
    <scope>NUCLEOTIDE SEQUENCE</scope>
    <source>
        <strain evidence="10">STEN00092</strain>
    </source>
</reference>
<dbReference type="Proteomes" id="UP000822271">
    <property type="component" value="Unassembled WGS sequence"/>
</dbReference>
<keyword evidence="5 6" id="KW-0472">Membrane</keyword>
<evidence type="ECO:0000256" key="6">
    <source>
        <dbReference type="SAM" id="Phobius"/>
    </source>
</evidence>
<dbReference type="InterPro" id="IPR022369">
    <property type="entry name" value="Integral_membrane_TerC_rswitch"/>
</dbReference>
<protein>
    <submittedName>
        <fullName evidence="8">TerC family protein</fullName>
    </submittedName>
</protein>
<dbReference type="GO" id="GO:0016020">
    <property type="term" value="C:membrane"/>
    <property type="evidence" value="ECO:0007669"/>
    <property type="project" value="UniProtKB-SubCell"/>
</dbReference>
<evidence type="ECO:0000313" key="9">
    <source>
        <dbReference type="EMBL" id="MBA0312919.1"/>
    </source>
</evidence>
<name>A0A0J8SL26_STEMA</name>
<dbReference type="InterPro" id="IPR005496">
    <property type="entry name" value="Integral_membrane_TerC"/>
</dbReference>
<keyword evidence="3 6" id="KW-0812">Transmembrane</keyword>
<dbReference type="Pfam" id="PF03741">
    <property type="entry name" value="TerC"/>
    <property type="match status" value="1"/>
</dbReference>